<evidence type="ECO:0000313" key="2">
    <source>
        <dbReference type="Proteomes" id="UP001165960"/>
    </source>
</evidence>
<dbReference type="Proteomes" id="UP001165960">
    <property type="component" value="Unassembled WGS sequence"/>
</dbReference>
<reference evidence="1" key="1">
    <citation type="submission" date="2022-04" db="EMBL/GenBank/DDBJ databases">
        <title>Genome of the entomopathogenic fungus Entomophthora muscae.</title>
        <authorList>
            <person name="Elya C."/>
            <person name="Lovett B.R."/>
            <person name="Lee E."/>
            <person name="Macias A.M."/>
            <person name="Hajek A.E."/>
            <person name="De Bivort B.L."/>
            <person name="Kasson M.T."/>
            <person name="De Fine Licht H.H."/>
            <person name="Stajich J.E."/>
        </authorList>
    </citation>
    <scope>NUCLEOTIDE SEQUENCE</scope>
    <source>
        <strain evidence="1">Berkeley</strain>
    </source>
</reference>
<dbReference type="EMBL" id="QTSX02007112">
    <property type="protein sequence ID" value="KAJ9051388.1"/>
    <property type="molecule type" value="Genomic_DNA"/>
</dbReference>
<keyword evidence="2" id="KW-1185">Reference proteome</keyword>
<gene>
    <name evidence="1" type="ORF">DSO57_1004801</name>
</gene>
<sequence>MFARAALSRTSAAARQLRRSDLYHFENKNGQHFPFDVKNKKVFAVKFTAACLFASSIPVLACVWQLNK</sequence>
<name>A0ACC2RMQ6_9FUNG</name>
<evidence type="ECO:0000313" key="1">
    <source>
        <dbReference type="EMBL" id="KAJ9051388.1"/>
    </source>
</evidence>
<protein>
    <submittedName>
        <fullName evidence="1">Uncharacterized protein</fullName>
    </submittedName>
</protein>
<comment type="caution">
    <text evidence="1">The sequence shown here is derived from an EMBL/GenBank/DDBJ whole genome shotgun (WGS) entry which is preliminary data.</text>
</comment>
<proteinExistence type="predicted"/>
<accession>A0ACC2RMQ6</accession>
<organism evidence="1 2">
    <name type="scientific">Entomophthora muscae</name>
    <dbReference type="NCBI Taxonomy" id="34485"/>
    <lineage>
        <taxon>Eukaryota</taxon>
        <taxon>Fungi</taxon>
        <taxon>Fungi incertae sedis</taxon>
        <taxon>Zoopagomycota</taxon>
        <taxon>Entomophthoromycotina</taxon>
        <taxon>Entomophthoromycetes</taxon>
        <taxon>Entomophthorales</taxon>
        <taxon>Entomophthoraceae</taxon>
        <taxon>Entomophthora</taxon>
    </lineage>
</organism>